<keyword evidence="1" id="KW-1133">Transmembrane helix</keyword>
<dbReference type="Pfam" id="PF10067">
    <property type="entry name" value="DUF2306"/>
    <property type="match status" value="1"/>
</dbReference>
<organism evidence="2 3">
    <name type="scientific">Tuber aestivum</name>
    <name type="common">summer truffle</name>
    <dbReference type="NCBI Taxonomy" id="59557"/>
    <lineage>
        <taxon>Eukaryota</taxon>
        <taxon>Fungi</taxon>
        <taxon>Dikarya</taxon>
        <taxon>Ascomycota</taxon>
        <taxon>Pezizomycotina</taxon>
        <taxon>Pezizomycetes</taxon>
        <taxon>Pezizales</taxon>
        <taxon>Tuberaceae</taxon>
        <taxon>Tuber</taxon>
    </lineage>
</organism>
<accession>A0A292Q7M9</accession>
<keyword evidence="1" id="KW-0812">Transmembrane</keyword>
<sequence length="329" mass="36888">MPSQPSMYQRVVTALGFAKKYNFPLWVIFGGITVGFSAARLQYLSDAVLESDLAPGEWYWFRQDLYNIGLKIHLACILPCAIIGVFQFLPIIRRKVLPLHRIDGYIFLILLWVSSGAALAIARRSFGGTVETQAGVFVLSFLSLTASSLAYYNIKRLQIEQHRAWMLRTMVYMGSIITARIIMIISAISITAVGSYYALLTCDELSEIVSNSTRFDIDYPTCKSSPDTLIPVRASLGGDNAEEENASAVFRVTFGTSIWVAGLIHYLAVEIYLRLTPAESERLRMVSYERQLERGWIHPGSCGLTSDRWGDAKWSPIPVEEEHSERPGK</sequence>
<evidence type="ECO:0008006" key="4">
    <source>
        <dbReference type="Google" id="ProtNLM"/>
    </source>
</evidence>
<feature type="transmembrane region" description="Helical" evidence="1">
    <location>
        <begin position="257"/>
        <end position="275"/>
    </location>
</feature>
<evidence type="ECO:0000256" key="1">
    <source>
        <dbReference type="SAM" id="Phobius"/>
    </source>
</evidence>
<proteinExistence type="predicted"/>
<keyword evidence="3" id="KW-1185">Reference proteome</keyword>
<feature type="transmembrane region" description="Helical" evidence="1">
    <location>
        <begin position="175"/>
        <end position="199"/>
    </location>
</feature>
<name>A0A292Q7M9_9PEZI</name>
<reference evidence="2" key="1">
    <citation type="submission" date="2015-10" db="EMBL/GenBank/DDBJ databases">
        <authorList>
            <person name="Regsiter A."/>
            <person name="william w."/>
        </authorList>
    </citation>
    <scope>NUCLEOTIDE SEQUENCE</scope>
    <source>
        <strain evidence="2">Montdore</strain>
    </source>
</reference>
<dbReference type="InterPro" id="IPR018750">
    <property type="entry name" value="DUF2306_membrane"/>
</dbReference>
<dbReference type="EMBL" id="LN890954">
    <property type="protein sequence ID" value="CUS14948.1"/>
    <property type="molecule type" value="Genomic_DNA"/>
</dbReference>
<feature type="transmembrane region" description="Helical" evidence="1">
    <location>
        <begin position="134"/>
        <end position="154"/>
    </location>
</feature>
<dbReference type="Proteomes" id="UP001412239">
    <property type="component" value="Unassembled WGS sequence"/>
</dbReference>
<evidence type="ECO:0000313" key="2">
    <source>
        <dbReference type="EMBL" id="CUS14948.1"/>
    </source>
</evidence>
<keyword evidence="1" id="KW-0472">Membrane</keyword>
<feature type="transmembrane region" description="Helical" evidence="1">
    <location>
        <begin position="104"/>
        <end position="122"/>
    </location>
</feature>
<protein>
    <recommendedName>
        <fullName evidence="4">DUF2306 domain-containing protein</fullName>
    </recommendedName>
</protein>
<evidence type="ECO:0000313" key="3">
    <source>
        <dbReference type="Proteomes" id="UP001412239"/>
    </source>
</evidence>
<dbReference type="AlphaFoldDB" id="A0A292Q7M9"/>
<feature type="transmembrane region" description="Helical" evidence="1">
    <location>
        <begin position="21"/>
        <end position="43"/>
    </location>
</feature>
<feature type="transmembrane region" description="Helical" evidence="1">
    <location>
        <begin position="72"/>
        <end position="92"/>
    </location>
</feature>
<gene>
    <name evidence="2" type="ORF">GSTUAT00001018001</name>
</gene>